<feature type="transmembrane region" description="Helical" evidence="1">
    <location>
        <begin position="12"/>
        <end position="40"/>
    </location>
</feature>
<dbReference type="RefSeq" id="WP_010899725.1">
    <property type="nucleotide sequence ID" value="NZ_CP040441.1"/>
</dbReference>
<comment type="caution">
    <text evidence="2">The sequence shown here is derived from an EMBL/GenBank/DDBJ whole genome shotgun (WGS) entry which is preliminary data.</text>
</comment>
<sequence length="74" mass="8454">MMDVFLALVLPILLMVGVTRVTFHLLGATIVSFMVLFAWFRLHEKPWYVIAIALISLLAGWHFGKRVLKKKPGM</sequence>
<keyword evidence="1" id="KW-0812">Transmembrane</keyword>
<feature type="transmembrane region" description="Helical" evidence="1">
    <location>
        <begin position="46"/>
        <end position="64"/>
    </location>
</feature>
<evidence type="ECO:0000256" key="1">
    <source>
        <dbReference type="SAM" id="Phobius"/>
    </source>
</evidence>
<dbReference type="OMA" id="ACIVTWM"/>
<gene>
    <name evidence="2" type="ORF">AMD02_02055</name>
</gene>
<dbReference type="AlphaFoldDB" id="A0A0M0KG16"/>
<reference evidence="2" key="1">
    <citation type="submission" date="2015-08" db="EMBL/GenBank/DDBJ databases">
        <title>Complete DNA Sequence of Pseudomonas syringae pv. actinidiae, the Causal Agent of Kiwifruit Canker Disease.</title>
        <authorList>
            <person name="Rikkerink E.H.A."/>
            <person name="Fineran P.C."/>
        </authorList>
    </citation>
    <scope>NUCLEOTIDE SEQUENCE</scope>
    <source>
        <strain evidence="2">DSM 13666</strain>
    </source>
</reference>
<accession>A0A0M0KG16</accession>
<proteinExistence type="predicted"/>
<dbReference type="InterPro" id="IPR019242">
    <property type="entry name" value="DUF2198"/>
</dbReference>
<dbReference type="PATRIC" id="fig|136160.3.peg.618"/>
<protein>
    <recommendedName>
        <fullName evidence="3">DUF2198 family protein</fullName>
    </recommendedName>
</protein>
<organism evidence="2">
    <name type="scientific">Halalkalibacterium halodurans</name>
    <name type="common">Bacillus halodurans</name>
    <dbReference type="NCBI Taxonomy" id="86665"/>
    <lineage>
        <taxon>Bacteria</taxon>
        <taxon>Bacillati</taxon>
        <taxon>Bacillota</taxon>
        <taxon>Bacilli</taxon>
        <taxon>Bacillales</taxon>
        <taxon>Bacillaceae</taxon>
        <taxon>Halalkalibacterium (ex Joshi et al. 2022)</taxon>
    </lineage>
</organism>
<name>A0A0M0KG16_ALKHA</name>
<evidence type="ECO:0008006" key="3">
    <source>
        <dbReference type="Google" id="ProtNLM"/>
    </source>
</evidence>
<keyword evidence="1" id="KW-1133">Transmembrane helix</keyword>
<evidence type="ECO:0000313" key="2">
    <source>
        <dbReference type="EMBL" id="KOO37759.1"/>
    </source>
</evidence>
<dbReference type="GeneID" id="87599125"/>
<accession>A0A4Y7WYH5</accession>
<keyword evidence="1" id="KW-0472">Membrane</keyword>
<dbReference type="EMBL" id="LILD01000001">
    <property type="protein sequence ID" value="KOO37759.1"/>
    <property type="molecule type" value="Genomic_DNA"/>
</dbReference>
<dbReference type="Pfam" id="PF09964">
    <property type="entry name" value="DUF2198"/>
    <property type="match status" value="1"/>
</dbReference>